<proteinExistence type="predicted"/>
<dbReference type="Proteomes" id="UP001054837">
    <property type="component" value="Unassembled WGS sequence"/>
</dbReference>
<gene>
    <name evidence="1" type="ORF">CDAR_565491</name>
</gene>
<sequence>MATVPPFRSPVLEPSFDLCVSHLELFGECCSFCRGEVLLFVESLLEFTDLHACERSPWFFSFGGRSVLIGVPDPPRGDWGKTCGKRKRHCKGINIKQTAISIKNK</sequence>
<evidence type="ECO:0000313" key="2">
    <source>
        <dbReference type="Proteomes" id="UP001054837"/>
    </source>
</evidence>
<organism evidence="1 2">
    <name type="scientific">Caerostris darwini</name>
    <dbReference type="NCBI Taxonomy" id="1538125"/>
    <lineage>
        <taxon>Eukaryota</taxon>
        <taxon>Metazoa</taxon>
        <taxon>Ecdysozoa</taxon>
        <taxon>Arthropoda</taxon>
        <taxon>Chelicerata</taxon>
        <taxon>Arachnida</taxon>
        <taxon>Araneae</taxon>
        <taxon>Araneomorphae</taxon>
        <taxon>Entelegynae</taxon>
        <taxon>Araneoidea</taxon>
        <taxon>Araneidae</taxon>
        <taxon>Caerostris</taxon>
    </lineage>
</organism>
<dbReference type="EMBL" id="BPLQ01010246">
    <property type="protein sequence ID" value="GIY49589.1"/>
    <property type="molecule type" value="Genomic_DNA"/>
</dbReference>
<evidence type="ECO:0000313" key="1">
    <source>
        <dbReference type="EMBL" id="GIY49589.1"/>
    </source>
</evidence>
<reference evidence="1 2" key="1">
    <citation type="submission" date="2021-06" db="EMBL/GenBank/DDBJ databases">
        <title>Caerostris darwini draft genome.</title>
        <authorList>
            <person name="Kono N."/>
            <person name="Arakawa K."/>
        </authorList>
    </citation>
    <scope>NUCLEOTIDE SEQUENCE [LARGE SCALE GENOMIC DNA]</scope>
</reference>
<name>A0AAV4TUN0_9ARAC</name>
<accession>A0AAV4TUN0</accession>
<dbReference type="AlphaFoldDB" id="A0AAV4TUN0"/>
<protein>
    <submittedName>
        <fullName evidence="1">Uncharacterized protein</fullName>
    </submittedName>
</protein>
<comment type="caution">
    <text evidence="1">The sequence shown here is derived from an EMBL/GenBank/DDBJ whole genome shotgun (WGS) entry which is preliminary data.</text>
</comment>
<keyword evidence="2" id="KW-1185">Reference proteome</keyword>